<keyword evidence="3" id="KW-1185">Reference proteome</keyword>
<feature type="compositionally biased region" description="Low complexity" evidence="1">
    <location>
        <begin position="38"/>
        <end position="48"/>
    </location>
</feature>
<reference evidence="2 3" key="1">
    <citation type="journal article" date="2023" name="IScience">
        <title>Expanded male sex-determining region conserved during the evolution of homothallism in the green alga Volvox.</title>
        <authorList>
            <person name="Yamamoto K."/>
            <person name="Matsuzaki R."/>
            <person name="Mahakham W."/>
            <person name="Heman W."/>
            <person name="Sekimoto H."/>
            <person name="Kawachi M."/>
            <person name="Minakuchi Y."/>
            <person name="Toyoda A."/>
            <person name="Nozaki H."/>
        </authorList>
    </citation>
    <scope>NUCLEOTIDE SEQUENCE [LARGE SCALE GENOMIC DNA]</scope>
    <source>
        <strain evidence="2 3">NIES-4468</strain>
    </source>
</reference>
<feature type="non-terminal residue" evidence="2">
    <location>
        <position position="1"/>
    </location>
</feature>
<gene>
    <name evidence="2" type="ORF">VaNZ11_003471</name>
</gene>
<dbReference type="EMBL" id="BSDZ01000009">
    <property type="protein sequence ID" value="GLI61181.1"/>
    <property type="molecule type" value="Genomic_DNA"/>
</dbReference>
<accession>A0ABQ5RUS3</accession>
<evidence type="ECO:0000313" key="2">
    <source>
        <dbReference type="EMBL" id="GLI61181.1"/>
    </source>
</evidence>
<feature type="region of interest" description="Disordered" evidence="1">
    <location>
        <begin position="1"/>
        <end position="106"/>
    </location>
</feature>
<evidence type="ECO:0000313" key="3">
    <source>
        <dbReference type="Proteomes" id="UP001165090"/>
    </source>
</evidence>
<feature type="compositionally biased region" description="Low complexity" evidence="1">
    <location>
        <begin position="82"/>
        <end position="102"/>
    </location>
</feature>
<dbReference type="Proteomes" id="UP001165090">
    <property type="component" value="Unassembled WGS sequence"/>
</dbReference>
<comment type="caution">
    <text evidence="2">The sequence shown here is derived from an EMBL/GenBank/DDBJ whole genome shotgun (WGS) entry which is preliminary data.</text>
</comment>
<organism evidence="2 3">
    <name type="scientific">Volvox africanus</name>
    <dbReference type="NCBI Taxonomy" id="51714"/>
    <lineage>
        <taxon>Eukaryota</taxon>
        <taxon>Viridiplantae</taxon>
        <taxon>Chlorophyta</taxon>
        <taxon>core chlorophytes</taxon>
        <taxon>Chlorophyceae</taxon>
        <taxon>CS clade</taxon>
        <taxon>Chlamydomonadales</taxon>
        <taxon>Volvocaceae</taxon>
        <taxon>Volvox</taxon>
    </lineage>
</organism>
<feature type="compositionally biased region" description="Basic and acidic residues" evidence="1">
    <location>
        <begin position="1"/>
        <end position="13"/>
    </location>
</feature>
<proteinExistence type="predicted"/>
<protein>
    <submittedName>
        <fullName evidence="2">Uncharacterized protein</fullName>
    </submittedName>
</protein>
<sequence length="260" mass="26264">EQRQEHQQHEELRSAVGSQRPTRPVAEEGSGGGGDVSGLGPRRGAAAAPPSPQTTPSGITLSMELQGNGPVPLLRRTFTSCNGPATPAAPGNPQLAGPALDAGSGGAAAGAEAAASVLPIGRLRSAADGQAPAGPTELASPCSRGGGFSRRPGAMTMLPQGWRELMAETSNRMASVHITCVIPEPAVLAAQISAGLEGDEGEAYNIRVRLALLYDAATSSGAGVSNEAITVRVVAAADEHVVLDNVCDTQGLPYIDIPQA</sequence>
<feature type="region of interest" description="Disordered" evidence="1">
    <location>
        <begin position="127"/>
        <end position="154"/>
    </location>
</feature>
<name>A0ABQ5RUS3_9CHLO</name>
<evidence type="ECO:0000256" key="1">
    <source>
        <dbReference type="SAM" id="MobiDB-lite"/>
    </source>
</evidence>